<sequence length="104" mass="12244">MTITKKIRIDTLFRKYKWEEEPNDSKVFRHKFLSNLRAKIKDKETVFFSVNGNSYFLESDKESIEDTLKYIDTCWKAICEKAKSEGSIDLKRISQSVERLGEVA</sequence>
<evidence type="ECO:0000313" key="1">
    <source>
        <dbReference type="EMBL" id="PJZ90855.1"/>
    </source>
</evidence>
<proteinExistence type="predicted"/>
<comment type="caution">
    <text evidence="1">The sequence shown here is derived from an EMBL/GenBank/DDBJ whole genome shotgun (WGS) entry which is preliminary data.</text>
</comment>
<accession>A0A2N0B2V6</accession>
<dbReference type="AlphaFoldDB" id="A0A2N0B2V6"/>
<protein>
    <submittedName>
        <fullName evidence="1">Uncharacterized protein</fullName>
    </submittedName>
</protein>
<organism evidence="1">
    <name type="scientific">Leptospira ellisii</name>
    <dbReference type="NCBI Taxonomy" id="2023197"/>
    <lineage>
        <taxon>Bacteria</taxon>
        <taxon>Pseudomonadati</taxon>
        <taxon>Spirochaetota</taxon>
        <taxon>Spirochaetia</taxon>
        <taxon>Leptospirales</taxon>
        <taxon>Leptospiraceae</taxon>
        <taxon>Leptospira</taxon>
    </lineage>
</organism>
<dbReference type="EMBL" id="NPEF01000485">
    <property type="protein sequence ID" value="PJZ90855.1"/>
    <property type="molecule type" value="Genomic_DNA"/>
</dbReference>
<name>A0A2N0B2V6_9LEPT</name>
<gene>
    <name evidence="1" type="ORF">CH379_21970</name>
</gene>
<reference evidence="1" key="1">
    <citation type="submission" date="2017-07" db="EMBL/GenBank/DDBJ databases">
        <title>Leptospira spp. isolated from tropical soils.</title>
        <authorList>
            <person name="Thibeaux R."/>
            <person name="Iraola G."/>
            <person name="Ferres I."/>
            <person name="Bierque E."/>
            <person name="Girault D."/>
            <person name="Soupe-Gilbert M.-E."/>
            <person name="Picardeau M."/>
            <person name="Goarant C."/>
        </authorList>
    </citation>
    <scope>NUCLEOTIDE SEQUENCE [LARGE SCALE GENOMIC DNA]</scope>
    <source>
        <strain evidence="1">ATI7-C-A5</strain>
    </source>
</reference>